<evidence type="ECO:0000259" key="1">
    <source>
        <dbReference type="Pfam" id="PF25597"/>
    </source>
</evidence>
<dbReference type="AlphaFoldDB" id="A0A5D3CE12"/>
<proteinExistence type="predicted"/>
<comment type="caution">
    <text evidence="2">The sequence shown here is derived from an EMBL/GenBank/DDBJ whole genome shotgun (WGS) entry which is preliminary data.</text>
</comment>
<dbReference type="InterPro" id="IPR039537">
    <property type="entry name" value="Retrotran_Ty1/copia-like"/>
</dbReference>
<gene>
    <name evidence="2" type="ORF">E5676_scaffold3734G00040</name>
</gene>
<dbReference type="EMBL" id="SSTD01012547">
    <property type="protein sequence ID" value="TYK08586.1"/>
    <property type="molecule type" value="Genomic_DNA"/>
</dbReference>
<organism evidence="2 3">
    <name type="scientific">Cucumis melo var. makuwa</name>
    <name type="common">Oriental melon</name>
    <dbReference type="NCBI Taxonomy" id="1194695"/>
    <lineage>
        <taxon>Eukaryota</taxon>
        <taxon>Viridiplantae</taxon>
        <taxon>Streptophyta</taxon>
        <taxon>Embryophyta</taxon>
        <taxon>Tracheophyta</taxon>
        <taxon>Spermatophyta</taxon>
        <taxon>Magnoliopsida</taxon>
        <taxon>eudicotyledons</taxon>
        <taxon>Gunneridae</taxon>
        <taxon>Pentapetalae</taxon>
        <taxon>rosids</taxon>
        <taxon>fabids</taxon>
        <taxon>Cucurbitales</taxon>
        <taxon>Cucurbitaceae</taxon>
        <taxon>Benincaseae</taxon>
        <taxon>Cucumis</taxon>
    </lineage>
</organism>
<protein>
    <submittedName>
        <fullName evidence="2">Retrovirus-related Pol polyprotein from transposon TNT 1-94</fullName>
    </submittedName>
</protein>
<dbReference type="PANTHER" id="PTHR42648">
    <property type="entry name" value="TRANSPOSASE, PUTATIVE-RELATED"/>
    <property type="match status" value="1"/>
</dbReference>
<dbReference type="Proteomes" id="UP000321947">
    <property type="component" value="Unassembled WGS sequence"/>
</dbReference>
<evidence type="ECO:0000313" key="3">
    <source>
        <dbReference type="Proteomes" id="UP000321947"/>
    </source>
</evidence>
<sequence>MEVCFEVHLEEDHTSFIRIMPTLAIDSTAFNWCTKEQCWKLHGHPLRGKRRSSTDKQSTGRAYVCETASPTTLGAIAQSDIPQSFRLISIDGKNPWILDSGATDHLTGNILPDSISFSDSSLRRMIGTTWHSRGLYLLDDDAYSSSISRTSLLSSYFTTFEKDYLVTCAYELKNTESLFPSNPISQPNLLRLSIVMFGDHPRDCYHTIEMQFYTRLQSCGVTMINRHLLEVARFLTLSTSLPSYLWGDAVLTAAHLINCMSSRVIHLQTPLDYLKESYPFTRFILDVSHQVFGCTTYVHNHDSNQTKFTPRAQTCMFVGYPLHQ</sequence>
<accession>A0A5D3CE12</accession>
<dbReference type="InterPro" id="IPR057670">
    <property type="entry name" value="SH3_retrovirus"/>
</dbReference>
<feature type="domain" description="Retroviral polymerase SH3-like" evidence="1">
    <location>
        <begin position="294"/>
        <end position="323"/>
    </location>
</feature>
<name>A0A5D3CE12_CUCMM</name>
<reference evidence="2 3" key="1">
    <citation type="submission" date="2019-08" db="EMBL/GenBank/DDBJ databases">
        <title>Draft genome sequences of two oriental melons (Cucumis melo L. var makuwa).</title>
        <authorList>
            <person name="Kwon S.-Y."/>
        </authorList>
    </citation>
    <scope>NUCLEOTIDE SEQUENCE [LARGE SCALE GENOMIC DNA]</scope>
    <source>
        <strain evidence="3">cv. Chang Bougi</strain>
        <tissue evidence="2">Leaf</tissue>
    </source>
</reference>
<dbReference type="PANTHER" id="PTHR42648:SF28">
    <property type="entry name" value="TRANSPOSON-ENCODED PROTEIN WITH RIBONUCLEASE H-LIKE AND RETROVIRUS ZINC FINGER-LIKE DOMAINS"/>
    <property type="match status" value="1"/>
</dbReference>
<dbReference type="Pfam" id="PF25597">
    <property type="entry name" value="SH3_retrovirus"/>
    <property type="match status" value="1"/>
</dbReference>
<evidence type="ECO:0000313" key="2">
    <source>
        <dbReference type="EMBL" id="TYK08586.1"/>
    </source>
</evidence>